<feature type="binding site" evidence="1">
    <location>
        <position position="136"/>
    </location>
    <ligand>
        <name>Fe cation</name>
        <dbReference type="ChEBI" id="CHEBI:24875"/>
    </ligand>
</feature>
<organism evidence="2 3">
    <name type="scientific">Natronorubrum tibetense GA33</name>
    <dbReference type="NCBI Taxonomy" id="1114856"/>
    <lineage>
        <taxon>Archaea</taxon>
        <taxon>Methanobacteriati</taxon>
        <taxon>Methanobacteriota</taxon>
        <taxon>Stenosarchaea group</taxon>
        <taxon>Halobacteria</taxon>
        <taxon>Halobacteriales</taxon>
        <taxon>Natrialbaceae</taxon>
        <taxon>Natronorubrum</taxon>
    </lineage>
</organism>
<feature type="transmembrane region" description="Helical" evidence="1">
    <location>
        <begin position="247"/>
        <end position="269"/>
    </location>
</feature>
<comment type="cofactor">
    <cofactor evidence="1">
        <name>Fe(2+)</name>
        <dbReference type="ChEBI" id="CHEBI:29033"/>
    </cofactor>
</comment>
<dbReference type="HAMAP" id="MF_02093">
    <property type="entry name" value="Beta_carotene_diox"/>
    <property type="match status" value="1"/>
</dbReference>
<comment type="similarity">
    <text evidence="1">Belongs to the Brp/Blh beta-carotene diooxygenase family.</text>
</comment>
<feature type="binding site" evidence="1">
    <location>
        <position position="274"/>
    </location>
    <ligand>
        <name>Fe cation</name>
        <dbReference type="ChEBI" id="CHEBI:24875"/>
    </ligand>
</feature>
<keyword evidence="2" id="KW-0503">Monooxygenase</keyword>
<dbReference type="GO" id="GO:0004497">
    <property type="term" value="F:monooxygenase activity"/>
    <property type="evidence" value="ECO:0007669"/>
    <property type="project" value="UniProtKB-KW"/>
</dbReference>
<feature type="binding site" evidence="1">
    <location>
        <position position="79"/>
    </location>
    <ligand>
        <name>Fe cation</name>
        <dbReference type="ChEBI" id="CHEBI:24875"/>
    </ligand>
</feature>
<keyword evidence="1" id="KW-0560">Oxidoreductase</keyword>
<dbReference type="EMBL" id="AOHW01000043">
    <property type="protein sequence ID" value="ELY38230.1"/>
    <property type="molecule type" value="Genomic_DNA"/>
</dbReference>
<dbReference type="EC" id="1.13.11.63" evidence="1"/>
<keyword evidence="1" id="KW-0472">Membrane</keyword>
<dbReference type="Pfam" id="PF15461">
    <property type="entry name" value="BCD"/>
    <property type="match status" value="1"/>
</dbReference>
<feature type="transmembrane region" description="Helical" evidence="1">
    <location>
        <begin position="209"/>
        <end position="227"/>
    </location>
</feature>
<dbReference type="GO" id="GO:0005506">
    <property type="term" value="F:iron ion binding"/>
    <property type="evidence" value="ECO:0007669"/>
    <property type="project" value="UniProtKB-UniRule"/>
</dbReference>
<keyword evidence="1" id="KW-0408">Iron</keyword>
<keyword evidence="1" id="KW-1133">Transmembrane helix</keyword>
<dbReference type="PATRIC" id="fig|1114856.3.peg.3808"/>
<keyword evidence="1" id="KW-0223">Dioxygenase</keyword>
<dbReference type="STRING" id="1114856.GCA_000383975_00350"/>
<feature type="transmembrane region" description="Helical" evidence="1">
    <location>
        <begin position="33"/>
        <end position="56"/>
    </location>
</feature>
<feature type="transmembrane region" description="Helical" evidence="1">
    <location>
        <begin position="68"/>
        <end position="87"/>
    </location>
</feature>
<evidence type="ECO:0000256" key="1">
    <source>
        <dbReference type="HAMAP-Rule" id="MF_02093"/>
    </source>
</evidence>
<dbReference type="Proteomes" id="UP000011599">
    <property type="component" value="Unassembled WGS sequence"/>
</dbReference>
<dbReference type="GO" id="GO:0003834">
    <property type="term" value="F:beta-carotene 15,15'-dioxygenase activity"/>
    <property type="evidence" value="ECO:0007669"/>
    <property type="project" value="UniProtKB-EC"/>
</dbReference>
<feature type="transmembrane region" description="Helical" evidence="1">
    <location>
        <begin position="99"/>
        <end position="132"/>
    </location>
</feature>
<keyword evidence="1" id="KW-0812">Transmembrane</keyword>
<gene>
    <name evidence="2" type="ORF">C496_18363</name>
</gene>
<accession>L9VLZ2</accession>
<keyword evidence="3" id="KW-1185">Reference proteome</keyword>
<feature type="transmembrane region" description="Helical" evidence="1">
    <location>
        <begin position="182"/>
        <end position="202"/>
    </location>
</feature>
<keyword evidence="1" id="KW-1003">Cell membrane</keyword>
<evidence type="ECO:0000313" key="2">
    <source>
        <dbReference type="EMBL" id="ELY38230.1"/>
    </source>
</evidence>
<comment type="catalytic activity">
    <reaction evidence="1">
        <text>all-trans-beta-carotene + O2 = 2 all-trans-retinal</text>
        <dbReference type="Rhea" id="RHEA:32887"/>
        <dbReference type="ChEBI" id="CHEBI:15379"/>
        <dbReference type="ChEBI" id="CHEBI:17579"/>
        <dbReference type="ChEBI" id="CHEBI:17898"/>
        <dbReference type="EC" id="1.13.11.63"/>
    </reaction>
</comment>
<comment type="subcellular location">
    <subcellularLocation>
        <location evidence="1">Cell membrane</location>
        <topology evidence="1">Multi-pass membrane protein</topology>
    </subcellularLocation>
</comment>
<dbReference type="eggNOG" id="arCOG02947">
    <property type="taxonomic scope" value="Archaea"/>
</dbReference>
<protein>
    <recommendedName>
        <fullName evidence="1">Probable beta-carotene 15,15'-dioxygenase</fullName>
        <ecNumber evidence="1">1.13.11.63</ecNumber>
    </recommendedName>
</protein>
<sequence>MSGVDSLTGAMPDNTTSIDRSASAGTWARARHWASVVSLVAGATTIIVGLTIVLLAESVPLSLQYLPLLVSVLVLGLPHGAVDHLVLPRARNEGVTRRSLAVIGLCYLVIGGAYAAIWALAPAVAFVLFILLTLFHWGQGDVYALVELTGVDYLEGTGSRVLTLLVRGGLPMLVPLVAFPEQYAFVAGTLVGLFDPAAAAALEPAFQPRVRLVVGLGFGLIVVATLGRGLVRSGPTGPWLIDAGETLGLVALFALVPPVLAIGLYFCFWHSIRHILRTMLVDDRAMSVLSRGGLAAASRRFARDAAPLTGGAIVVLGGVALLVPQTPATIPDVAALYLVTIAVLTLPHVVVVTALDREQGLWFPRAE</sequence>
<dbReference type="GO" id="GO:0005886">
    <property type="term" value="C:plasma membrane"/>
    <property type="evidence" value="ECO:0007669"/>
    <property type="project" value="UniProtKB-SubCell"/>
</dbReference>
<dbReference type="InterPro" id="IPR022270">
    <property type="entry name" value="Blh_diox"/>
</dbReference>
<name>L9VLZ2_9EURY</name>
<dbReference type="AlphaFoldDB" id="L9VLZ2"/>
<dbReference type="GO" id="GO:0010436">
    <property type="term" value="F:carotenoid dioxygenase activity"/>
    <property type="evidence" value="ECO:0007669"/>
    <property type="project" value="UniProtKB-UniRule"/>
</dbReference>
<feature type="transmembrane region" description="Helical" evidence="1">
    <location>
        <begin position="305"/>
        <end position="323"/>
    </location>
</feature>
<feature type="transmembrane region" description="Helical" evidence="1">
    <location>
        <begin position="335"/>
        <end position="355"/>
    </location>
</feature>
<feature type="binding site" evidence="1">
    <location>
        <position position="270"/>
    </location>
    <ligand>
        <name>Fe cation</name>
        <dbReference type="ChEBI" id="CHEBI:24875"/>
    </ligand>
</feature>
<evidence type="ECO:0000313" key="3">
    <source>
        <dbReference type="Proteomes" id="UP000011599"/>
    </source>
</evidence>
<dbReference type="NCBIfam" id="TIGR03753">
    <property type="entry name" value="blh_monoox"/>
    <property type="match status" value="1"/>
</dbReference>
<proteinExistence type="inferred from homology"/>
<dbReference type="GO" id="GO:0016121">
    <property type="term" value="P:carotene catabolic process"/>
    <property type="evidence" value="ECO:0007669"/>
    <property type="project" value="UniProtKB-UniRule"/>
</dbReference>
<comment type="function">
    <text evidence="1">Catalyzes the cleavage of beta-carotene at its central double bond (15,15') to yield two molecules of all-trans-retinal.</text>
</comment>
<comment type="caution">
    <text evidence="2">The sequence shown here is derived from an EMBL/GenBank/DDBJ whole genome shotgun (WGS) entry which is preliminary data.</text>
</comment>
<reference evidence="2 3" key="1">
    <citation type="journal article" date="2014" name="PLoS Genet.">
        <title>Phylogenetically driven sequencing of extremely halophilic archaea reveals strategies for static and dynamic osmo-response.</title>
        <authorList>
            <person name="Becker E.A."/>
            <person name="Seitzer P.M."/>
            <person name="Tritt A."/>
            <person name="Larsen D."/>
            <person name="Krusor M."/>
            <person name="Yao A.I."/>
            <person name="Wu D."/>
            <person name="Madern D."/>
            <person name="Eisen J.A."/>
            <person name="Darling A.E."/>
            <person name="Facciotti M.T."/>
        </authorList>
    </citation>
    <scope>NUCLEOTIDE SEQUENCE [LARGE SCALE GENOMIC DNA]</scope>
    <source>
        <strain evidence="2 3">GA33</strain>
    </source>
</reference>
<keyword evidence="1" id="KW-0479">Metal-binding</keyword>